<dbReference type="PANTHER" id="PTHR30461:SF2">
    <property type="entry name" value="SERINE RECOMBINASE PINE-RELATED"/>
    <property type="match status" value="1"/>
</dbReference>
<evidence type="ECO:0000256" key="6">
    <source>
        <dbReference type="PROSITE-ProRule" id="PRU10137"/>
    </source>
</evidence>
<keyword evidence="4" id="KW-0233">DNA recombination</keyword>
<dbReference type="Proteomes" id="UP000675163">
    <property type="component" value="Unassembled WGS sequence"/>
</dbReference>
<sequence length="186" mass="20607">MDIGYARVSTKDQILDRQLDELTAAGCDQIYSEKASGKKGADRPQWDRCLATLRQGDRLVVVELSRLGRHLGELAKLSEELQERGIGLKILNLGIDTTTPAGKLIFNIVAAVAVMERELLIERTHSGLAAARAKGNVGGRRRSITDEQIKEAQELYDERRFSMEKIARVVGVSPATLYRYLKVGAQ</sequence>
<dbReference type="PANTHER" id="PTHR30461">
    <property type="entry name" value="DNA-INVERTASE FROM LAMBDOID PROPHAGE"/>
    <property type="match status" value="1"/>
</dbReference>
<dbReference type="Pfam" id="PF00239">
    <property type="entry name" value="Resolvase"/>
    <property type="match status" value="1"/>
</dbReference>
<dbReference type="RefSeq" id="WP_209704140.1">
    <property type="nucleotide sequence ID" value="NZ_JAFIDA010000001.1"/>
</dbReference>
<keyword evidence="3" id="KW-0238">DNA-binding</keyword>
<keyword evidence="9" id="KW-1185">Reference proteome</keyword>
<dbReference type="Gene3D" id="1.10.10.60">
    <property type="entry name" value="Homeodomain-like"/>
    <property type="match status" value="1"/>
</dbReference>
<dbReference type="GO" id="GO:0000150">
    <property type="term" value="F:DNA strand exchange activity"/>
    <property type="evidence" value="ECO:0007669"/>
    <property type="project" value="InterPro"/>
</dbReference>
<dbReference type="InterPro" id="IPR006119">
    <property type="entry name" value="Resolv_N"/>
</dbReference>
<dbReference type="InterPro" id="IPR009057">
    <property type="entry name" value="Homeodomain-like_sf"/>
</dbReference>
<evidence type="ECO:0000259" key="7">
    <source>
        <dbReference type="PROSITE" id="PS51736"/>
    </source>
</evidence>
<dbReference type="SUPFAM" id="SSF53041">
    <property type="entry name" value="Resolvase-like"/>
    <property type="match status" value="1"/>
</dbReference>
<evidence type="ECO:0000256" key="4">
    <source>
        <dbReference type="ARBA" id="ARBA00023172"/>
    </source>
</evidence>
<name>A0A940PTR1_9MICO</name>
<proteinExistence type="inferred from homology"/>
<evidence type="ECO:0000313" key="8">
    <source>
        <dbReference type="EMBL" id="MBP1325056.1"/>
    </source>
</evidence>
<dbReference type="CDD" id="cd00569">
    <property type="entry name" value="HTH_Hin_like"/>
    <property type="match status" value="1"/>
</dbReference>
<comment type="caution">
    <text evidence="8">The sequence shown here is derived from an EMBL/GenBank/DDBJ whole genome shotgun (WGS) entry which is preliminary data.</text>
</comment>
<dbReference type="EMBL" id="JAFIDA010000001">
    <property type="protein sequence ID" value="MBP1325056.1"/>
    <property type="molecule type" value="Genomic_DNA"/>
</dbReference>
<keyword evidence="2" id="KW-0229">DNA integration</keyword>
<feature type="domain" description="Resolvase/invertase-type recombinase catalytic" evidence="7">
    <location>
        <begin position="1"/>
        <end position="135"/>
    </location>
</feature>
<evidence type="ECO:0000256" key="2">
    <source>
        <dbReference type="ARBA" id="ARBA00022908"/>
    </source>
</evidence>
<feature type="active site" description="O-(5'-phospho-DNA)-serine intermediate" evidence="5 6">
    <location>
        <position position="9"/>
    </location>
</feature>
<dbReference type="Gene3D" id="3.40.50.1390">
    <property type="entry name" value="Resolvase, N-terminal catalytic domain"/>
    <property type="match status" value="1"/>
</dbReference>
<dbReference type="FunFam" id="3.40.50.1390:FF:000001">
    <property type="entry name" value="DNA recombinase"/>
    <property type="match status" value="1"/>
</dbReference>
<organism evidence="8 9">
    <name type="scientific">Leucobacter exalbidus</name>
    <dbReference type="NCBI Taxonomy" id="662960"/>
    <lineage>
        <taxon>Bacteria</taxon>
        <taxon>Bacillati</taxon>
        <taxon>Actinomycetota</taxon>
        <taxon>Actinomycetes</taxon>
        <taxon>Micrococcales</taxon>
        <taxon>Microbacteriaceae</taxon>
        <taxon>Leucobacter</taxon>
    </lineage>
</organism>
<dbReference type="InterPro" id="IPR036162">
    <property type="entry name" value="Resolvase-like_N_sf"/>
</dbReference>
<dbReference type="PROSITE" id="PS51736">
    <property type="entry name" value="RECOMBINASES_3"/>
    <property type="match status" value="1"/>
</dbReference>
<reference evidence="8" key="1">
    <citation type="submission" date="2021-02" db="EMBL/GenBank/DDBJ databases">
        <title>Sequencing the genomes of 1000 actinobacteria strains.</title>
        <authorList>
            <person name="Klenk H.-P."/>
        </authorList>
    </citation>
    <scope>NUCLEOTIDE SEQUENCE</scope>
    <source>
        <strain evidence="8">DSM 22850</strain>
    </source>
</reference>
<dbReference type="Pfam" id="PF02796">
    <property type="entry name" value="HTH_7"/>
    <property type="match status" value="1"/>
</dbReference>
<evidence type="ECO:0000256" key="3">
    <source>
        <dbReference type="ARBA" id="ARBA00023125"/>
    </source>
</evidence>
<protein>
    <submittedName>
        <fullName evidence="8">DNA invertase Pin-like site-specific DNA recombinase</fullName>
    </submittedName>
</protein>
<comment type="similarity">
    <text evidence="1">Belongs to the site-specific recombinase resolvase family.</text>
</comment>
<dbReference type="PROSITE" id="PS00397">
    <property type="entry name" value="RECOMBINASES_1"/>
    <property type="match status" value="1"/>
</dbReference>
<accession>A0A940PTR1</accession>
<dbReference type="InterPro" id="IPR006118">
    <property type="entry name" value="Recombinase_CS"/>
</dbReference>
<evidence type="ECO:0000256" key="1">
    <source>
        <dbReference type="ARBA" id="ARBA00009913"/>
    </source>
</evidence>
<dbReference type="SMART" id="SM00857">
    <property type="entry name" value="Resolvase"/>
    <property type="match status" value="1"/>
</dbReference>
<dbReference type="InterPro" id="IPR050639">
    <property type="entry name" value="SSR_resolvase"/>
</dbReference>
<gene>
    <name evidence="8" type="ORF">JOF28_000288</name>
</gene>
<dbReference type="SUPFAM" id="SSF46689">
    <property type="entry name" value="Homeodomain-like"/>
    <property type="match status" value="1"/>
</dbReference>
<evidence type="ECO:0000313" key="9">
    <source>
        <dbReference type="Proteomes" id="UP000675163"/>
    </source>
</evidence>
<dbReference type="GO" id="GO:0015074">
    <property type="term" value="P:DNA integration"/>
    <property type="evidence" value="ECO:0007669"/>
    <property type="project" value="UniProtKB-KW"/>
</dbReference>
<dbReference type="CDD" id="cd03768">
    <property type="entry name" value="SR_ResInv"/>
    <property type="match status" value="1"/>
</dbReference>
<dbReference type="AlphaFoldDB" id="A0A940PTR1"/>
<dbReference type="GO" id="GO:0003677">
    <property type="term" value="F:DNA binding"/>
    <property type="evidence" value="ECO:0007669"/>
    <property type="project" value="UniProtKB-KW"/>
</dbReference>
<dbReference type="InterPro" id="IPR006120">
    <property type="entry name" value="Resolvase_HTH_dom"/>
</dbReference>
<evidence type="ECO:0000256" key="5">
    <source>
        <dbReference type="PIRSR" id="PIRSR606118-50"/>
    </source>
</evidence>